<protein>
    <submittedName>
        <fullName evidence="2">Uncharacterized protein</fullName>
    </submittedName>
</protein>
<proteinExistence type="predicted"/>
<gene>
    <name evidence="2" type="ORF">SAMN04488131_10454</name>
</gene>
<feature type="coiled-coil region" evidence="1">
    <location>
        <begin position="4"/>
        <end position="31"/>
    </location>
</feature>
<dbReference type="Proteomes" id="UP000198596">
    <property type="component" value="Unassembled WGS sequence"/>
</dbReference>
<evidence type="ECO:0000313" key="3">
    <source>
        <dbReference type="Proteomes" id="UP000198596"/>
    </source>
</evidence>
<dbReference type="EMBL" id="FONQ01000004">
    <property type="protein sequence ID" value="SFE79287.1"/>
    <property type="molecule type" value="Genomic_DNA"/>
</dbReference>
<evidence type="ECO:0000313" key="2">
    <source>
        <dbReference type="EMBL" id="SFE79287.1"/>
    </source>
</evidence>
<accession>A0A1I2DFK3</accession>
<name>A0A1I2DFK3_9FLAO</name>
<dbReference type="RefSeq" id="WP_167547426.1">
    <property type="nucleotide sequence ID" value="NZ_FONQ01000004.1"/>
</dbReference>
<dbReference type="AlphaFoldDB" id="A0A1I2DFK3"/>
<evidence type="ECO:0000256" key="1">
    <source>
        <dbReference type="SAM" id="Coils"/>
    </source>
</evidence>
<keyword evidence="3" id="KW-1185">Reference proteome</keyword>
<reference evidence="3" key="1">
    <citation type="submission" date="2016-10" db="EMBL/GenBank/DDBJ databases">
        <authorList>
            <person name="Varghese N."/>
            <person name="Submissions S."/>
        </authorList>
    </citation>
    <scope>NUCLEOTIDE SEQUENCE [LARGE SCALE GENOMIC DNA]</scope>
    <source>
        <strain evidence="3">CGMCC 1.9227</strain>
    </source>
</reference>
<keyword evidence="1" id="KW-0175">Coiled coil</keyword>
<sequence>MKGLLIEKSEIEKLKKEYQILSEQNFNVENTILKSIVTTEELILEEREL</sequence>
<organism evidence="2 3">
    <name type="scientific">Flavobacterium xueshanense</name>
    <dbReference type="NCBI Taxonomy" id="935223"/>
    <lineage>
        <taxon>Bacteria</taxon>
        <taxon>Pseudomonadati</taxon>
        <taxon>Bacteroidota</taxon>
        <taxon>Flavobacteriia</taxon>
        <taxon>Flavobacteriales</taxon>
        <taxon>Flavobacteriaceae</taxon>
        <taxon>Flavobacterium</taxon>
    </lineage>
</organism>